<keyword evidence="7" id="KW-0256">Endoplasmic reticulum</keyword>
<evidence type="ECO:0000256" key="1">
    <source>
        <dbReference type="ARBA" id="ARBA00001971"/>
    </source>
</evidence>
<evidence type="ECO:0000256" key="12">
    <source>
        <dbReference type="ARBA" id="ARBA00023136"/>
    </source>
</evidence>
<dbReference type="InterPro" id="IPR001128">
    <property type="entry name" value="Cyt_P450"/>
</dbReference>
<dbReference type="PANTHER" id="PTHR24292:SF102">
    <property type="entry name" value="CYTOCHROME P450 FAMILY-RELATED"/>
    <property type="match status" value="1"/>
</dbReference>
<keyword evidence="12 13" id="KW-0472">Membrane</keyword>
<dbReference type="SUPFAM" id="SSF48264">
    <property type="entry name" value="Cytochrome P450"/>
    <property type="match status" value="1"/>
</dbReference>
<dbReference type="OrthoDB" id="2789670at2759"/>
<evidence type="ECO:0000256" key="9">
    <source>
        <dbReference type="ARBA" id="ARBA00023002"/>
    </source>
</evidence>
<comment type="cofactor">
    <cofactor evidence="1">
        <name>heme</name>
        <dbReference type="ChEBI" id="CHEBI:30413"/>
    </cofactor>
</comment>
<evidence type="ECO:0000256" key="13">
    <source>
        <dbReference type="SAM" id="Phobius"/>
    </source>
</evidence>
<keyword evidence="9" id="KW-0560">Oxidoreductase</keyword>
<evidence type="ECO:0000256" key="2">
    <source>
        <dbReference type="ARBA" id="ARBA00004174"/>
    </source>
</evidence>
<keyword evidence="6" id="KW-0479">Metal-binding</keyword>
<accession>A0A0K2U3B3</accession>
<evidence type="ECO:0000256" key="11">
    <source>
        <dbReference type="ARBA" id="ARBA00023033"/>
    </source>
</evidence>
<evidence type="ECO:0000256" key="10">
    <source>
        <dbReference type="ARBA" id="ARBA00023004"/>
    </source>
</evidence>
<dbReference type="GO" id="GO:0004497">
    <property type="term" value="F:monooxygenase activity"/>
    <property type="evidence" value="ECO:0007669"/>
    <property type="project" value="UniProtKB-KW"/>
</dbReference>
<comment type="subcellular location">
    <subcellularLocation>
        <location evidence="3">Endoplasmic reticulum membrane</location>
        <topology evidence="3">Peripheral membrane protein</topology>
    </subcellularLocation>
    <subcellularLocation>
        <location evidence="2">Microsome membrane</location>
        <topology evidence="2">Peripheral membrane protein</topology>
    </subcellularLocation>
</comment>
<dbReference type="GO" id="GO:0016705">
    <property type="term" value="F:oxidoreductase activity, acting on paired donors, with incorporation or reduction of molecular oxygen"/>
    <property type="evidence" value="ECO:0007669"/>
    <property type="project" value="InterPro"/>
</dbReference>
<dbReference type="Gene3D" id="1.10.630.10">
    <property type="entry name" value="Cytochrome P450"/>
    <property type="match status" value="1"/>
</dbReference>
<evidence type="ECO:0000256" key="6">
    <source>
        <dbReference type="ARBA" id="ARBA00022723"/>
    </source>
</evidence>
<keyword evidence="11" id="KW-0503">Monooxygenase</keyword>
<sequence>MIDVFDLMSRFTMESISRIILGIEGDCLRVKKSLFLNFIRCLSERNEGYPIITGLLDMIGKVLPSAWSKILLPSHQKKYLIQDTFYDIICTSIERISESTQFSLIQLLLWDGSTMPSIDNRLQEQDTYILSYVFLQFLTYFETTTSIHTIATLYLANNPTVQDKLREEICNRREWSIDGLEDMKYLNKVCHEIVELHPELKLIRYNNKIYRLPGTNLDIVEGTQFTFPYDTFLQNIHDERCFPSLDHGKAFAILTLGILLMTLLPLYKIKRNNKTGKELLIQIGRFKGAWVKLERING</sequence>
<dbReference type="InterPro" id="IPR050476">
    <property type="entry name" value="Insect_CytP450_Detox"/>
</dbReference>
<proteinExistence type="inferred from homology"/>
<keyword evidence="13" id="KW-1133">Transmembrane helix</keyword>
<dbReference type="AlphaFoldDB" id="A0A0K2U3B3"/>
<dbReference type="PANTHER" id="PTHR24292">
    <property type="entry name" value="CYTOCHROME P450"/>
    <property type="match status" value="1"/>
</dbReference>
<dbReference type="GO" id="GO:0005789">
    <property type="term" value="C:endoplasmic reticulum membrane"/>
    <property type="evidence" value="ECO:0007669"/>
    <property type="project" value="UniProtKB-SubCell"/>
</dbReference>
<keyword evidence="10" id="KW-0408">Iron</keyword>
<keyword evidence="5" id="KW-0349">Heme</keyword>
<comment type="similarity">
    <text evidence="4">Belongs to the cytochrome P450 family.</text>
</comment>
<dbReference type="GO" id="GO:0020037">
    <property type="term" value="F:heme binding"/>
    <property type="evidence" value="ECO:0007669"/>
    <property type="project" value="InterPro"/>
</dbReference>
<evidence type="ECO:0000256" key="4">
    <source>
        <dbReference type="ARBA" id="ARBA00010617"/>
    </source>
</evidence>
<keyword evidence="8" id="KW-0492">Microsome</keyword>
<evidence type="ECO:0000256" key="3">
    <source>
        <dbReference type="ARBA" id="ARBA00004406"/>
    </source>
</evidence>
<evidence type="ECO:0000256" key="7">
    <source>
        <dbReference type="ARBA" id="ARBA00022824"/>
    </source>
</evidence>
<evidence type="ECO:0000256" key="5">
    <source>
        <dbReference type="ARBA" id="ARBA00022617"/>
    </source>
</evidence>
<keyword evidence="13" id="KW-0812">Transmembrane</keyword>
<feature type="transmembrane region" description="Helical" evidence="13">
    <location>
        <begin position="250"/>
        <end position="267"/>
    </location>
</feature>
<dbReference type="InterPro" id="IPR036396">
    <property type="entry name" value="Cyt_P450_sf"/>
</dbReference>
<reference evidence="14" key="1">
    <citation type="submission" date="2014-05" db="EMBL/GenBank/DDBJ databases">
        <authorList>
            <person name="Chronopoulou M."/>
        </authorList>
    </citation>
    <scope>NUCLEOTIDE SEQUENCE</scope>
    <source>
        <tissue evidence="14">Whole organism</tissue>
    </source>
</reference>
<dbReference type="GO" id="GO:0005506">
    <property type="term" value="F:iron ion binding"/>
    <property type="evidence" value="ECO:0007669"/>
    <property type="project" value="InterPro"/>
</dbReference>
<evidence type="ECO:0000313" key="14">
    <source>
        <dbReference type="EMBL" id="CDW32186.1"/>
    </source>
</evidence>
<protein>
    <submittedName>
        <fullName evidence="14">Putative cytochrome P450 6a14like [Apis florea]</fullName>
    </submittedName>
</protein>
<dbReference type="Pfam" id="PF00067">
    <property type="entry name" value="p450"/>
    <property type="match status" value="1"/>
</dbReference>
<dbReference type="EMBL" id="HACA01014825">
    <property type="protein sequence ID" value="CDW32186.1"/>
    <property type="molecule type" value="Transcribed_RNA"/>
</dbReference>
<name>A0A0K2U3B3_LEPSM</name>
<organism evidence="14">
    <name type="scientific">Lepeophtheirus salmonis</name>
    <name type="common">Salmon louse</name>
    <name type="synonym">Caligus salmonis</name>
    <dbReference type="NCBI Taxonomy" id="72036"/>
    <lineage>
        <taxon>Eukaryota</taxon>
        <taxon>Metazoa</taxon>
        <taxon>Ecdysozoa</taxon>
        <taxon>Arthropoda</taxon>
        <taxon>Crustacea</taxon>
        <taxon>Multicrustacea</taxon>
        <taxon>Hexanauplia</taxon>
        <taxon>Copepoda</taxon>
        <taxon>Siphonostomatoida</taxon>
        <taxon>Caligidae</taxon>
        <taxon>Lepeophtheirus</taxon>
    </lineage>
</organism>
<evidence type="ECO:0000256" key="8">
    <source>
        <dbReference type="ARBA" id="ARBA00022848"/>
    </source>
</evidence>